<dbReference type="Proteomes" id="UP001230654">
    <property type="component" value="Unassembled WGS sequence"/>
</dbReference>
<organism evidence="1 2">
    <name type="scientific">Streptomyces rishiriensis</name>
    <dbReference type="NCBI Taxonomy" id="68264"/>
    <lineage>
        <taxon>Bacteria</taxon>
        <taxon>Bacillati</taxon>
        <taxon>Actinomycetota</taxon>
        <taxon>Actinomycetes</taxon>
        <taxon>Kitasatosporales</taxon>
        <taxon>Streptomycetaceae</taxon>
        <taxon>Streptomyces</taxon>
    </lineage>
</organism>
<dbReference type="EMBL" id="JAUSWV010000002">
    <property type="protein sequence ID" value="MDQ0578526.1"/>
    <property type="molecule type" value="Genomic_DNA"/>
</dbReference>
<gene>
    <name evidence="1" type="ORF">QF030_000704</name>
</gene>
<comment type="caution">
    <text evidence="1">The sequence shown here is derived from an EMBL/GenBank/DDBJ whole genome shotgun (WGS) entry which is preliminary data.</text>
</comment>
<accession>A0ABU0NHD3</accession>
<sequence>MGHRVVRPEGKHLTLRIEGEATAAEFARVLPPRIDEDGQLLGIPGARISPPDERGISVSLLGTPARVRIVGVAARVWREVLAAAER</sequence>
<evidence type="ECO:0000313" key="2">
    <source>
        <dbReference type="Proteomes" id="UP001230654"/>
    </source>
</evidence>
<proteinExistence type="predicted"/>
<keyword evidence="2" id="KW-1185">Reference proteome</keyword>
<protein>
    <submittedName>
        <fullName evidence="1">Uncharacterized protein</fullName>
    </submittedName>
</protein>
<name>A0ABU0NHD3_STRRH</name>
<evidence type="ECO:0000313" key="1">
    <source>
        <dbReference type="EMBL" id="MDQ0578526.1"/>
    </source>
</evidence>
<reference evidence="1 2" key="1">
    <citation type="submission" date="2023-07" db="EMBL/GenBank/DDBJ databases">
        <title>Comparative genomics of wheat-associated soil bacteria to identify genetic determinants of phenazine resistance.</title>
        <authorList>
            <person name="Mouncey N."/>
        </authorList>
    </citation>
    <scope>NUCLEOTIDE SEQUENCE [LARGE SCALE GENOMIC DNA]</scope>
    <source>
        <strain evidence="1 2">B2I6</strain>
    </source>
</reference>